<comment type="similarity">
    <text evidence="6">Belongs to the peptidase M24A family. Methionine aminopeptidase type 1 subfamily.</text>
</comment>
<comment type="function">
    <text evidence="1 6">Removes the N-terminal methionine from nascent proteins. The N-terminal methionine is often cleaved when the second residue in the primary sequence is small and uncharged (Met-Ala-, Cys, Gly, Pro, Ser, Thr, or Val). Requires deformylation of the N(alpha)-formylated initiator methionine before it can be hydrolyzed.</text>
</comment>
<evidence type="ECO:0000256" key="7">
    <source>
        <dbReference type="RuleBase" id="RU003653"/>
    </source>
</evidence>
<dbReference type="CDD" id="cd01086">
    <property type="entry name" value="MetAP1"/>
    <property type="match status" value="1"/>
</dbReference>
<keyword evidence="2 6" id="KW-0031">Aminopeptidase</keyword>
<sequence length="265" mass="29213">MIYKTEEEVALMQISAKLTSQTLAAIASIIRPGITTLDIDRFANEFIRDHGAIPSFHNFGGFPFHICASVNDAIVHGFPNHNPLKEGDLVSIDVGAFKNGFHGDQAYTFIIGEVAQEVIQLVKITKESLIKGIEQAVHGNRIGDIGYAIASHISPYGYGLVRDLVGHGLGRDLHEGPDIPNYGQRGKGKVLKENLVIAIEPMINLGTDDNYTEEDGWTIRTADGKPSVHFEQDVCIKKNFPLILTDIKIIEKAEKENNNLNSSYY</sequence>
<feature type="binding site" evidence="6">
    <location>
        <position position="174"/>
    </location>
    <ligand>
        <name>substrate</name>
    </ligand>
</feature>
<evidence type="ECO:0000256" key="2">
    <source>
        <dbReference type="ARBA" id="ARBA00022438"/>
    </source>
</evidence>
<comment type="catalytic activity">
    <reaction evidence="6 7">
        <text>Release of N-terminal amino acids, preferentially methionine, from peptides and arylamides.</text>
        <dbReference type="EC" id="3.4.11.18"/>
    </reaction>
</comment>
<reference evidence="9 10" key="1">
    <citation type="submission" date="2024-04" db="EMBL/GenBank/DDBJ databases">
        <title>WGS of bacteria from Torrens River.</title>
        <authorList>
            <person name="Wyrsch E.R."/>
            <person name="Drigo B."/>
        </authorList>
    </citation>
    <scope>NUCLEOTIDE SEQUENCE [LARGE SCALE GENOMIC DNA]</scope>
    <source>
        <strain evidence="9 10">TWI391</strain>
    </source>
</reference>
<feature type="binding site" evidence="6">
    <location>
        <position position="231"/>
    </location>
    <ligand>
        <name>a divalent metal cation</name>
        <dbReference type="ChEBI" id="CHEBI:60240"/>
        <label>2</label>
        <note>catalytic</note>
    </ligand>
</feature>
<protein>
    <recommendedName>
        <fullName evidence="6 7">Methionine aminopeptidase</fullName>
        <shortName evidence="6">MAP</shortName>
        <shortName evidence="6">MetAP</shortName>
        <ecNumber evidence="6 7">3.4.11.18</ecNumber>
    </recommendedName>
    <alternativeName>
        <fullName evidence="6">Peptidase M</fullName>
    </alternativeName>
</protein>
<evidence type="ECO:0000256" key="6">
    <source>
        <dbReference type="HAMAP-Rule" id="MF_01974"/>
    </source>
</evidence>
<dbReference type="RefSeq" id="WP_132771955.1">
    <property type="nucleotide sequence ID" value="NZ_JAOQNK010000001.1"/>
</dbReference>
<feature type="binding site" evidence="6">
    <location>
        <position position="76"/>
    </location>
    <ligand>
        <name>substrate</name>
    </ligand>
</feature>
<feature type="binding site" evidence="6">
    <location>
        <position position="104"/>
    </location>
    <ligand>
        <name>a divalent metal cation</name>
        <dbReference type="ChEBI" id="CHEBI:60240"/>
        <label>1</label>
    </ligand>
</feature>
<dbReference type="PANTHER" id="PTHR43330:SF27">
    <property type="entry name" value="METHIONINE AMINOPEPTIDASE"/>
    <property type="match status" value="1"/>
</dbReference>
<dbReference type="Proteomes" id="UP001409291">
    <property type="component" value="Unassembled WGS sequence"/>
</dbReference>
<evidence type="ECO:0000313" key="9">
    <source>
        <dbReference type="EMBL" id="MEN5375754.1"/>
    </source>
</evidence>
<evidence type="ECO:0000256" key="5">
    <source>
        <dbReference type="ARBA" id="ARBA00022801"/>
    </source>
</evidence>
<dbReference type="PANTHER" id="PTHR43330">
    <property type="entry name" value="METHIONINE AMINOPEPTIDASE"/>
    <property type="match status" value="1"/>
</dbReference>
<dbReference type="HAMAP" id="MF_01974">
    <property type="entry name" value="MetAP_1"/>
    <property type="match status" value="1"/>
</dbReference>
<dbReference type="Gene3D" id="3.90.230.10">
    <property type="entry name" value="Creatinase/methionine aminopeptidase superfamily"/>
    <property type="match status" value="1"/>
</dbReference>
<feature type="binding site" evidence="6">
    <location>
        <position position="104"/>
    </location>
    <ligand>
        <name>a divalent metal cation</name>
        <dbReference type="ChEBI" id="CHEBI:60240"/>
        <label>2</label>
        <note>catalytic</note>
    </ligand>
</feature>
<feature type="binding site" evidence="6">
    <location>
        <position position="93"/>
    </location>
    <ligand>
        <name>a divalent metal cation</name>
        <dbReference type="ChEBI" id="CHEBI:60240"/>
        <label>1</label>
    </ligand>
</feature>
<evidence type="ECO:0000313" key="10">
    <source>
        <dbReference type="Proteomes" id="UP001409291"/>
    </source>
</evidence>
<name>A0ABV0BMM5_9SPHI</name>
<dbReference type="NCBIfam" id="TIGR00500">
    <property type="entry name" value="met_pdase_I"/>
    <property type="match status" value="1"/>
</dbReference>
<dbReference type="Pfam" id="PF00557">
    <property type="entry name" value="Peptidase_M24"/>
    <property type="match status" value="1"/>
</dbReference>
<dbReference type="EMBL" id="JBDJNQ010000001">
    <property type="protein sequence ID" value="MEN5375754.1"/>
    <property type="molecule type" value="Genomic_DNA"/>
</dbReference>
<proteinExistence type="inferred from homology"/>
<keyword evidence="4 6" id="KW-0479">Metal-binding</keyword>
<organism evidence="9 10">
    <name type="scientific">Sphingobacterium kitahiroshimense</name>
    <dbReference type="NCBI Taxonomy" id="470446"/>
    <lineage>
        <taxon>Bacteria</taxon>
        <taxon>Pseudomonadati</taxon>
        <taxon>Bacteroidota</taxon>
        <taxon>Sphingobacteriia</taxon>
        <taxon>Sphingobacteriales</taxon>
        <taxon>Sphingobacteriaceae</taxon>
        <taxon>Sphingobacterium</taxon>
    </lineage>
</organism>
<dbReference type="InterPro" id="IPR000994">
    <property type="entry name" value="Pept_M24"/>
</dbReference>
<comment type="subunit">
    <text evidence="6">Monomer.</text>
</comment>
<feature type="domain" description="Peptidase M24" evidence="8">
    <location>
        <begin position="11"/>
        <end position="237"/>
    </location>
</feature>
<keyword evidence="10" id="KW-1185">Reference proteome</keyword>
<gene>
    <name evidence="6 9" type="primary">map</name>
    <name evidence="9" type="ORF">ABE541_00600</name>
</gene>
<dbReference type="GO" id="GO:0004239">
    <property type="term" value="F:initiator methionyl aminopeptidase activity"/>
    <property type="evidence" value="ECO:0007669"/>
    <property type="project" value="UniProtKB-EC"/>
</dbReference>
<keyword evidence="5 6" id="KW-0378">Hydrolase</keyword>
<keyword evidence="3 6" id="KW-0645">Protease</keyword>
<accession>A0ABV0BMM5</accession>
<dbReference type="InterPro" id="IPR001714">
    <property type="entry name" value="Pept_M24_MAP"/>
</dbReference>
<dbReference type="InterPro" id="IPR002467">
    <property type="entry name" value="Pept_M24A_MAP1"/>
</dbReference>
<feature type="binding site" evidence="6">
    <location>
        <position position="231"/>
    </location>
    <ligand>
        <name>a divalent metal cation</name>
        <dbReference type="ChEBI" id="CHEBI:60240"/>
        <label>1</label>
    </ligand>
</feature>
<evidence type="ECO:0000256" key="4">
    <source>
        <dbReference type="ARBA" id="ARBA00022723"/>
    </source>
</evidence>
<comment type="cofactor">
    <cofactor evidence="6">
        <name>Co(2+)</name>
        <dbReference type="ChEBI" id="CHEBI:48828"/>
    </cofactor>
    <cofactor evidence="6">
        <name>Zn(2+)</name>
        <dbReference type="ChEBI" id="CHEBI:29105"/>
    </cofactor>
    <cofactor evidence="6">
        <name>Mn(2+)</name>
        <dbReference type="ChEBI" id="CHEBI:29035"/>
    </cofactor>
    <cofactor evidence="6">
        <name>Fe(2+)</name>
        <dbReference type="ChEBI" id="CHEBI:29033"/>
    </cofactor>
    <text evidence="6">Binds 2 divalent metal cations per subunit. Has a high-affinity and a low affinity metal-binding site. The true nature of the physiological cofactor is under debate. The enzyme is active with cobalt, zinc, manganese or divalent iron ions. Most likely, methionine aminopeptidases function as mononuclear Fe(2+)-metalloproteases under physiological conditions, and the catalytically relevant metal-binding site has been assigned to the histidine-containing high-affinity site.</text>
</comment>
<dbReference type="SUPFAM" id="SSF55920">
    <property type="entry name" value="Creatinase/aminopeptidase"/>
    <property type="match status" value="1"/>
</dbReference>
<evidence type="ECO:0000256" key="1">
    <source>
        <dbReference type="ARBA" id="ARBA00002521"/>
    </source>
</evidence>
<comment type="caution">
    <text evidence="9">The sequence shown here is derived from an EMBL/GenBank/DDBJ whole genome shotgun (WGS) entry which is preliminary data.</text>
</comment>
<dbReference type="EC" id="3.4.11.18" evidence="6 7"/>
<feature type="binding site" evidence="6">
    <location>
        <position position="167"/>
    </location>
    <ligand>
        <name>a divalent metal cation</name>
        <dbReference type="ChEBI" id="CHEBI:60240"/>
        <label>2</label>
        <note>catalytic</note>
    </ligand>
</feature>
<evidence type="ECO:0000259" key="8">
    <source>
        <dbReference type="Pfam" id="PF00557"/>
    </source>
</evidence>
<evidence type="ECO:0000256" key="3">
    <source>
        <dbReference type="ARBA" id="ARBA00022670"/>
    </source>
</evidence>
<dbReference type="PRINTS" id="PR00599">
    <property type="entry name" value="MAPEPTIDASE"/>
</dbReference>
<dbReference type="InterPro" id="IPR036005">
    <property type="entry name" value="Creatinase/aminopeptidase-like"/>
</dbReference>
<feature type="binding site" evidence="6">
    <location>
        <position position="200"/>
    </location>
    <ligand>
        <name>a divalent metal cation</name>
        <dbReference type="ChEBI" id="CHEBI:60240"/>
        <label>2</label>
        <note>catalytic</note>
    </ligand>
</feature>